<dbReference type="GO" id="GO:0016740">
    <property type="term" value="F:transferase activity"/>
    <property type="evidence" value="ECO:0007669"/>
    <property type="project" value="TreeGrafter"/>
</dbReference>
<dbReference type="InterPro" id="IPR041712">
    <property type="entry name" value="DHPS-like_MBL-fold"/>
</dbReference>
<dbReference type="CDD" id="cd07713">
    <property type="entry name" value="DHPS-like_MBL-fold"/>
    <property type="match status" value="1"/>
</dbReference>
<accession>A0A497F169</accession>
<dbReference type="PANTHER" id="PTHR13754:SF13">
    <property type="entry name" value="METALLO-BETA-LACTAMASE SUPERFAMILY PROTEIN (AFU_ORTHOLOGUE AFUA_3G07630)"/>
    <property type="match status" value="1"/>
</dbReference>
<feature type="domain" description="Metallo-beta-lactamase" evidence="1">
    <location>
        <begin position="63"/>
        <end position="248"/>
    </location>
</feature>
<dbReference type="Gene3D" id="3.60.15.10">
    <property type="entry name" value="Ribonuclease Z/Hydroxyacylglutathione hydrolase-like"/>
    <property type="match status" value="1"/>
</dbReference>
<dbReference type="InterPro" id="IPR036866">
    <property type="entry name" value="RibonucZ/Hydroxyglut_hydro"/>
</dbReference>
<evidence type="ECO:0000313" key="2">
    <source>
        <dbReference type="EMBL" id="RLE53354.1"/>
    </source>
</evidence>
<sequence>MHSKVYVLLAIIVIGLAIWAATSLTIKKEGVVEKVSEEASKETPSYAMVLVDNRAKVGLKSAWGLSIVIKLKNTTVLFDAGPNPAILKWNAKALGFNLSEIDFAVVSHEHWDHIGGLKALAEVKPGCVVYVPSGMSWGAKNEILKMGLKVVEVDKTLKVADNVFIIGQLYGPPYEQALAVKVDDGLWLFVGCSHPGVDNFVAKAVEDLKLKVKLVIGGFHLAGESKSFVKEIVDNMVSLGVEKICPLHCSGSVIRNLLVEEYNSYYLDGYAGLILSIPSQ</sequence>
<organism evidence="2 3">
    <name type="scientific">Thermoproteota archaeon</name>
    <dbReference type="NCBI Taxonomy" id="2056631"/>
    <lineage>
        <taxon>Archaea</taxon>
        <taxon>Thermoproteota</taxon>
    </lineage>
</organism>
<dbReference type="EMBL" id="QMQX01000013">
    <property type="protein sequence ID" value="RLE53354.1"/>
    <property type="molecule type" value="Genomic_DNA"/>
</dbReference>
<dbReference type="SMART" id="SM00849">
    <property type="entry name" value="Lactamase_B"/>
    <property type="match status" value="1"/>
</dbReference>
<dbReference type="AlphaFoldDB" id="A0A497F169"/>
<proteinExistence type="predicted"/>
<comment type="caution">
    <text evidence="2">The sequence shown here is derived from an EMBL/GenBank/DDBJ whole genome shotgun (WGS) entry which is preliminary data.</text>
</comment>
<dbReference type="PANTHER" id="PTHR13754">
    <property type="entry name" value="METALLO-BETA-LACTAMASE SUPERFAMILY PROTEIN"/>
    <property type="match status" value="1"/>
</dbReference>
<gene>
    <name evidence="2" type="ORF">DRJ33_01265</name>
</gene>
<reference evidence="2 3" key="1">
    <citation type="submission" date="2018-06" db="EMBL/GenBank/DDBJ databases">
        <title>Extensive metabolic versatility and redundancy in microbially diverse, dynamic hydrothermal sediments.</title>
        <authorList>
            <person name="Dombrowski N."/>
            <person name="Teske A."/>
            <person name="Baker B.J."/>
        </authorList>
    </citation>
    <scope>NUCLEOTIDE SEQUENCE [LARGE SCALE GENOMIC DNA]</scope>
    <source>
        <strain evidence="2">B34_G17</strain>
    </source>
</reference>
<dbReference type="SUPFAM" id="SSF56281">
    <property type="entry name" value="Metallo-hydrolase/oxidoreductase"/>
    <property type="match status" value="1"/>
</dbReference>
<dbReference type="GO" id="GO:0016787">
    <property type="term" value="F:hydrolase activity"/>
    <property type="evidence" value="ECO:0007669"/>
    <property type="project" value="UniProtKB-KW"/>
</dbReference>
<evidence type="ECO:0000259" key="1">
    <source>
        <dbReference type="SMART" id="SM00849"/>
    </source>
</evidence>
<dbReference type="Proteomes" id="UP000272051">
    <property type="component" value="Unassembled WGS sequence"/>
</dbReference>
<name>A0A497F169_9CREN</name>
<protein>
    <submittedName>
        <fullName evidence="2">MBL fold metallo-hydrolase</fullName>
    </submittedName>
</protein>
<dbReference type="Pfam" id="PF00753">
    <property type="entry name" value="Lactamase_B"/>
    <property type="match status" value="1"/>
</dbReference>
<dbReference type="InterPro" id="IPR052926">
    <property type="entry name" value="Metallo-beta-lactamase_dom"/>
</dbReference>
<evidence type="ECO:0000313" key="3">
    <source>
        <dbReference type="Proteomes" id="UP000272051"/>
    </source>
</evidence>
<dbReference type="InterPro" id="IPR001279">
    <property type="entry name" value="Metallo-B-lactamas"/>
</dbReference>